<evidence type="ECO:0000313" key="2">
    <source>
        <dbReference type="Proteomes" id="UP001341840"/>
    </source>
</evidence>
<reference evidence="1 2" key="1">
    <citation type="journal article" date="2023" name="Plants (Basel)">
        <title>Bridging the Gap: Combining Genomics and Transcriptomics Approaches to Understand Stylosanthes scabra, an Orphan Legume from the Brazilian Caatinga.</title>
        <authorList>
            <person name="Ferreira-Neto J.R.C."/>
            <person name="da Silva M.D."/>
            <person name="Binneck E."/>
            <person name="de Melo N.F."/>
            <person name="da Silva R.H."/>
            <person name="de Melo A.L.T.M."/>
            <person name="Pandolfi V."/>
            <person name="Bustamante F.O."/>
            <person name="Brasileiro-Vidal A.C."/>
            <person name="Benko-Iseppon A.M."/>
        </authorList>
    </citation>
    <scope>NUCLEOTIDE SEQUENCE [LARGE SCALE GENOMIC DNA]</scope>
    <source>
        <tissue evidence="1">Leaves</tissue>
    </source>
</reference>
<dbReference type="Proteomes" id="UP001341840">
    <property type="component" value="Unassembled WGS sequence"/>
</dbReference>
<comment type="caution">
    <text evidence="1">The sequence shown here is derived from an EMBL/GenBank/DDBJ whole genome shotgun (WGS) entry which is preliminary data.</text>
</comment>
<organism evidence="1 2">
    <name type="scientific">Stylosanthes scabra</name>
    <dbReference type="NCBI Taxonomy" id="79078"/>
    <lineage>
        <taxon>Eukaryota</taxon>
        <taxon>Viridiplantae</taxon>
        <taxon>Streptophyta</taxon>
        <taxon>Embryophyta</taxon>
        <taxon>Tracheophyta</taxon>
        <taxon>Spermatophyta</taxon>
        <taxon>Magnoliopsida</taxon>
        <taxon>eudicotyledons</taxon>
        <taxon>Gunneridae</taxon>
        <taxon>Pentapetalae</taxon>
        <taxon>rosids</taxon>
        <taxon>fabids</taxon>
        <taxon>Fabales</taxon>
        <taxon>Fabaceae</taxon>
        <taxon>Papilionoideae</taxon>
        <taxon>50 kb inversion clade</taxon>
        <taxon>dalbergioids sensu lato</taxon>
        <taxon>Dalbergieae</taxon>
        <taxon>Pterocarpus clade</taxon>
        <taxon>Stylosanthes</taxon>
    </lineage>
</organism>
<keyword evidence="2" id="KW-1185">Reference proteome</keyword>
<proteinExistence type="predicted"/>
<dbReference type="EMBL" id="JASCZI010242893">
    <property type="protein sequence ID" value="MED6212289.1"/>
    <property type="molecule type" value="Genomic_DNA"/>
</dbReference>
<name>A0ABU6YQN1_9FABA</name>
<accession>A0ABU6YQN1</accession>
<protein>
    <submittedName>
        <fullName evidence="1">Uncharacterized protein</fullName>
    </submittedName>
</protein>
<sequence>MDTINGLEGAMSYRRLAAGKAVGKIESARWIIERGTDRRPGHHCKVPSRLKPPVYDLDDVSTASRPVDMREQVTLLNRKLTQQQRNTDRRFRLCTSSMLLRLYAYRALLIPSQRSSIGGRAPRLNRL</sequence>
<evidence type="ECO:0000313" key="1">
    <source>
        <dbReference type="EMBL" id="MED6212289.1"/>
    </source>
</evidence>
<gene>
    <name evidence="1" type="ORF">PIB30_081852</name>
</gene>